<sequence length="196" mass="22897">MSFITAQQTKLDLELVPKEKRLEIGKCNGRLNPGKKQREPTFHIVMDALALTPCYSVFLTTADVPEVYMHQFWDSIHKYDTPYKFKMDKKKKFDLNLEIFRGIFQICPRVHGQNFDEPPTDEVIMSFFKEIGHTGEIKSIIDVVVDQMHQTWRTFATIINKSLSGKTTGLDKLRLSRAQILWGMYYKKNVDYVELL</sequence>
<reference evidence="1" key="2">
    <citation type="submission" date="2022-01" db="EMBL/GenBank/DDBJ databases">
        <authorList>
            <person name="Yamashiro T."/>
            <person name="Shiraishi A."/>
            <person name="Satake H."/>
            <person name="Nakayama K."/>
        </authorList>
    </citation>
    <scope>NUCLEOTIDE SEQUENCE</scope>
</reference>
<proteinExistence type="predicted"/>
<gene>
    <name evidence="1" type="ORF">Tco_0799346</name>
</gene>
<accession>A0ABQ4ZUG3</accession>
<organism evidence="1 2">
    <name type="scientific">Tanacetum coccineum</name>
    <dbReference type="NCBI Taxonomy" id="301880"/>
    <lineage>
        <taxon>Eukaryota</taxon>
        <taxon>Viridiplantae</taxon>
        <taxon>Streptophyta</taxon>
        <taxon>Embryophyta</taxon>
        <taxon>Tracheophyta</taxon>
        <taxon>Spermatophyta</taxon>
        <taxon>Magnoliopsida</taxon>
        <taxon>eudicotyledons</taxon>
        <taxon>Gunneridae</taxon>
        <taxon>Pentapetalae</taxon>
        <taxon>asterids</taxon>
        <taxon>campanulids</taxon>
        <taxon>Asterales</taxon>
        <taxon>Asteraceae</taxon>
        <taxon>Asteroideae</taxon>
        <taxon>Anthemideae</taxon>
        <taxon>Anthemidinae</taxon>
        <taxon>Tanacetum</taxon>
    </lineage>
</organism>
<reference evidence="1" key="1">
    <citation type="journal article" date="2022" name="Int. J. Mol. Sci.">
        <title>Draft Genome of Tanacetum Coccineum: Genomic Comparison of Closely Related Tanacetum-Family Plants.</title>
        <authorList>
            <person name="Yamashiro T."/>
            <person name="Shiraishi A."/>
            <person name="Nakayama K."/>
            <person name="Satake H."/>
        </authorList>
    </citation>
    <scope>NUCLEOTIDE SEQUENCE</scope>
</reference>
<dbReference type="EMBL" id="BQNB010011577">
    <property type="protein sequence ID" value="GJS92378.1"/>
    <property type="molecule type" value="Genomic_DNA"/>
</dbReference>
<evidence type="ECO:0000313" key="2">
    <source>
        <dbReference type="Proteomes" id="UP001151760"/>
    </source>
</evidence>
<name>A0ABQ4ZUG3_9ASTR</name>
<protein>
    <submittedName>
        <fullName evidence="1">Uncharacterized protein</fullName>
    </submittedName>
</protein>
<comment type="caution">
    <text evidence="1">The sequence shown here is derived from an EMBL/GenBank/DDBJ whole genome shotgun (WGS) entry which is preliminary data.</text>
</comment>
<keyword evidence="2" id="KW-1185">Reference proteome</keyword>
<evidence type="ECO:0000313" key="1">
    <source>
        <dbReference type="EMBL" id="GJS92378.1"/>
    </source>
</evidence>
<dbReference type="Proteomes" id="UP001151760">
    <property type="component" value="Unassembled WGS sequence"/>
</dbReference>